<organism evidence="1 2">
    <name type="scientific">Hyphodiscus hymeniophilus</name>
    <dbReference type="NCBI Taxonomy" id="353542"/>
    <lineage>
        <taxon>Eukaryota</taxon>
        <taxon>Fungi</taxon>
        <taxon>Dikarya</taxon>
        <taxon>Ascomycota</taxon>
        <taxon>Pezizomycotina</taxon>
        <taxon>Leotiomycetes</taxon>
        <taxon>Helotiales</taxon>
        <taxon>Hyphodiscaceae</taxon>
        <taxon>Hyphodiscus</taxon>
    </lineage>
</organism>
<dbReference type="Proteomes" id="UP000785200">
    <property type="component" value="Unassembled WGS sequence"/>
</dbReference>
<gene>
    <name evidence="1" type="ORF">D0Z07_4504</name>
</gene>
<evidence type="ECO:0000313" key="2">
    <source>
        <dbReference type="Proteomes" id="UP000785200"/>
    </source>
</evidence>
<comment type="caution">
    <text evidence="1">The sequence shown here is derived from an EMBL/GenBank/DDBJ whole genome shotgun (WGS) entry which is preliminary data.</text>
</comment>
<sequence>MDCQDCTPSACSLLWCPSSSAHLTASRINRSTVTIHFFSPPYATELLKYNIKTLLPQIAANYDCVKYALVSFSAYTHFQATKSPISEEVCISHANIALRELQKEIDHFGPSNADAVIIASVALTGATQDWEQWAVFVDGYSKALTQMRDSKYPTLFPDLLGERFQLRKFSSMSNPTIHAIPEDRGLMRRRVTSITDSILDARGIIGTVKWQASGFAALETLARTVDFALSLEDEIETYHQLAWLRSWMFWIDLRQTDDSKQEHMLNVHFYALLLAVVPLFPARYQESLAEACKRIIQVAKLAISGGSLLLDREGSHEIRIKNST</sequence>
<reference evidence="1" key="1">
    <citation type="submission" date="2019-07" db="EMBL/GenBank/DDBJ databases">
        <title>Hyphodiscus hymeniophilus genome sequencing and assembly.</title>
        <authorList>
            <person name="Kramer G."/>
            <person name="Nodwell J."/>
        </authorList>
    </citation>
    <scope>NUCLEOTIDE SEQUENCE</scope>
    <source>
        <strain evidence="1">ATCC 34498</strain>
    </source>
</reference>
<proteinExistence type="predicted"/>
<dbReference type="EMBL" id="VNKQ01000008">
    <property type="protein sequence ID" value="KAG0649481.1"/>
    <property type="molecule type" value="Genomic_DNA"/>
</dbReference>
<name>A0A9P6VJU9_9HELO</name>
<protein>
    <submittedName>
        <fullName evidence="1">Uncharacterized protein</fullName>
    </submittedName>
</protein>
<dbReference type="AlphaFoldDB" id="A0A9P6VJU9"/>
<dbReference type="OrthoDB" id="1924260at2759"/>
<evidence type="ECO:0000313" key="1">
    <source>
        <dbReference type="EMBL" id="KAG0649481.1"/>
    </source>
</evidence>
<keyword evidence="2" id="KW-1185">Reference proteome</keyword>
<accession>A0A9P6VJU9</accession>